<dbReference type="PROSITE" id="PS50889">
    <property type="entry name" value="S4"/>
    <property type="match status" value="1"/>
</dbReference>
<name>A0ABW4M5Q4_9HYPH</name>
<comment type="caution">
    <text evidence="3">The sequence shown here is derived from an EMBL/GenBank/DDBJ whole genome shotgun (WGS) entry which is preliminary data.</text>
</comment>
<protein>
    <submittedName>
        <fullName evidence="3">RNA-binding S4 domain-containing protein</fullName>
    </submittedName>
</protein>
<dbReference type="EMBL" id="JBHUEQ010000023">
    <property type="protein sequence ID" value="MFD1746294.1"/>
    <property type="molecule type" value="Genomic_DNA"/>
</dbReference>
<gene>
    <name evidence="3" type="ORF">ACFSE1_12540</name>
</gene>
<reference evidence="4" key="1">
    <citation type="journal article" date="2019" name="Int. J. Syst. Evol. Microbiol.">
        <title>The Global Catalogue of Microorganisms (GCM) 10K type strain sequencing project: providing services to taxonomists for standard genome sequencing and annotation.</title>
        <authorList>
            <consortium name="The Broad Institute Genomics Platform"/>
            <consortium name="The Broad Institute Genome Sequencing Center for Infectious Disease"/>
            <person name="Wu L."/>
            <person name="Ma J."/>
        </authorList>
    </citation>
    <scope>NUCLEOTIDE SEQUENCE [LARGE SCALE GENOMIC DNA]</scope>
    <source>
        <strain evidence="4">CG52</strain>
    </source>
</reference>
<evidence type="ECO:0000313" key="4">
    <source>
        <dbReference type="Proteomes" id="UP001597322"/>
    </source>
</evidence>
<keyword evidence="1" id="KW-0694">RNA-binding</keyword>
<dbReference type="Gene3D" id="3.10.290.10">
    <property type="entry name" value="RNA-binding S4 domain"/>
    <property type="match status" value="1"/>
</dbReference>
<evidence type="ECO:0000313" key="3">
    <source>
        <dbReference type="EMBL" id="MFD1746294.1"/>
    </source>
</evidence>
<evidence type="ECO:0000256" key="1">
    <source>
        <dbReference type="PROSITE-ProRule" id="PRU00182"/>
    </source>
</evidence>
<accession>A0ABW4M5Q4</accession>
<keyword evidence="4" id="KW-1185">Reference proteome</keyword>
<dbReference type="Proteomes" id="UP001597322">
    <property type="component" value="Unassembled WGS sequence"/>
</dbReference>
<evidence type="ECO:0000259" key="2">
    <source>
        <dbReference type="SMART" id="SM00363"/>
    </source>
</evidence>
<dbReference type="Pfam" id="PF01479">
    <property type="entry name" value="S4"/>
    <property type="match status" value="1"/>
</dbReference>
<feature type="domain" description="RNA-binding S4" evidence="2">
    <location>
        <begin position="11"/>
        <end position="76"/>
    </location>
</feature>
<organism evidence="3 4">
    <name type="scientific">Rhizobium helianthi</name>
    <dbReference type="NCBI Taxonomy" id="1132695"/>
    <lineage>
        <taxon>Bacteria</taxon>
        <taxon>Pseudomonadati</taxon>
        <taxon>Pseudomonadota</taxon>
        <taxon>Alphaproteobacteria</taxon>
        <taxon>Hyphomicrobiales</taxon>
        <taxon>Rhizobiaceae</taxon>
        <taxon>Rhizobium/Agrobacterium group</taxon>
        <taxon>Rhizobium</taxon>
    </lineage>
</organism>
<dbReference type="SUPFAM" id="SSF55174">
    <property type="entry name" value="Alpha-L RNA-binding motif"/>
    <property type="match status" value="1"/>
</dbReference>
<dbReference type="InterPro" id="IPR002942">
    <property type="entry name" value="S4_RNA-bd"/>
</dbReference>
<dbReference type="RefSeq" id="WP_377401640.1">
    <property type="nucleotide sequence ID" value="NZ_JBHUEQ010000023.1"/>
</dbReference>
<dbReference type="InterPro" id="IPR036986">
    <property type="entry name" value="S4_RNA-bd_sf"/>
</dbReference>
<dbReference type="CDD" id="cd00165">
    <property type="entry name" value="S4"/>
    <property type="match status" value="1"/>
</dbReference>
<sequence length="112" mass="12706">MTDEPLGEQRQRIDKWLFFTRLVKSRALAQTLVHHGFVRVNGQVVQQSARLVKVGDRIDLALESGDKSVIVRAPGERRGPFAEAAQLYLDQSQPHEKLTAFERAQRSIKALK</sequence>
<dbReference type="SMART" id="SM00363">
    <property type="entry name" value="S4"/>
    <property type="match status" value="1"/>
</dbReference>
<proteinExistence type="predicted"/>